<dbReference type="GO" id="GO:0048675">
    <property type="term" value="P:axon extension"/>
    <property type="evidence" value="ECO:0007669"/>
    <property type="project" value="TreeGrafter"/>
</dbReference>
<dbReference type="OrthoDB" id="295355at2759"/>
<dbReference type="GO" id="GO:0005813">
    <property type="term" value="C:centrosome"/>
    <property type="evidence" value="ECO:0007669"/>
    <property type="project" value="TreeGrafter"/>
</dbReference>
<keyword evidence="3" id="KW-1185">Reference proteome</keyword>
<reference evidence="2 3" key="1">
    <citation type="submission" date="2019-09" db="EMBL/GenBank/DDBJ databases">
        <title>Bird 10,000 Genomes (B10K) Project - Family phase.</title>
        <authorList>
            <person name="Zhang G."/>
        </authorList>
    </citation>
    <scope>NUCLEOTIDE SEQUENCE [LARGE SCALE GENOMIC DNA]</scope>
    <source>
        <strain evidence="2">B10K-DU-001-16</strain>
        <tissue evidence="2">Muscle</tissue>
    </source>
</reference>
<gene>
    <name evidence="2" type="primary">Ssna1_0</name>
    <name evidence="2" type="ORF">BUCCAP_R14677</name>
</gene>
<sequence>AGLGPALQGYNKELLEELAKLRARREELSGRIRKEEAERSQLQAEIGALTARLLRASESLAQHMNERCQLDRVIAETEAAHGKV</sequence>
<feature type="coiled-coil region" evidence="1">
    <location>
        <begin position="11"/>
        <end position="52"/>
    </location>
</feature>
<dbReference type="AlphaFoldDB" id="A0A7K9HRV5"/>
<feature type="non-terminal residue" evidence="2">
    <location>
        <position position="84"/>
    </location>
</feature>
<dbReference type="InterPro" id="IPR033362">
    <property type="entry name" value="SSNA1_fam"/>
</dbReference>
<dbReference type="EMBL" id="VWZO01011719">
    <property type="protein sequence ID" value="NXH16557.1"/>
    <property type="molecule type" value="Genomic_DNA"/>
</dbReference>
<evidence type="ECO:0000256" key="1">
    <source>
        <dbReference type="SAM" id="Coils"/>
    </source>
</evidence>
<dbReference type="GO" id="GO:0030424">
    <property type="term" value="C:axon"/>
    <property type="evidence" value="ECO:0007669"/>
    <property type="project" value="TreeGrafter"/>
</dbReference>
<evidence type="ECO:0000313" key="3">
    <source>
        <dbReference type="Proteomes" id="UP000534107"/>
    </source>
</evidence>
<comment type="caution">
    <text evidence="2">The sequence shown here is derived from an EMBL/GenBank/DDBJ whole genome shotgun (WGS) entry which is preliminary data.</text>
</comment>
<protein>
    <submittedName>
        <fullName evidence="2">SSNA1 protein</fullName>
    </submittedName>
</protein>
<dbReference type="GO" id="GO:0036064">
    <property type="term" value="C:ciliary basal body"/>
    <property type="evidence" value="ECO:0007669"/>
    <property type="project" value="TreeGrafter"/>
</dbReference>
<dbReference type="PANTHER" id="PTHR28661">
    <property type="entry name" value="SJOEGREN SYNDROME NUCLEAR AUTOANTIGEN 1"/>
    <property type="match status" value="1"/>
</dbReference>
<proteinExistence type="predicted"/>
<organism evidence="2 3">
    <name type="scientific">Bucco capensis</name>
    <name type="common">collared puffbird</name>
    <dbReference type="NCBI Taxonomy" id="135168"/>
    <lineage>
        <taxon>Eukaryota</taxon>
        <taxon>Metazoa</taxon>
        <taxon>Chordata</taxon>
        <taxon>Craniata</taxon>
        <taxon>Vertebrata</taxon>
        <taxon>Euteleostomi</taxon>
        <taxon>Archelosauria</taxon>
        <taxon>Archosauria</taxon>
        <taxon>Dinosauria</taxon>
        <taxon>Saurischia</taxon>
        <taxon>Theropoda</taxon>
        <taxon>Coelurosauria</taxon>
        <taxon>Aves</taxon>
        <taxon>Neognathae</taxon>
        <taxon>Neoaves</taxon>
        <taxon>Telluraves</taxon>
        <taxon>Coraciimorphae</taxon>
        <taxon>Piciformes</taxon>
        <taxon>Bucconidae</taxon>
        <taxon>Bucco</taxon>
    </lineage>
</organism>
<feature type="non-terminal residue" evidence="2">
    <location>
        <position position="1"/>
    </location>
</feature>
<name>A0A7K9HRV5_9PICI</name>
<accession>A0A7K9HRV5</accession>
<dbReference type="Proteomes" id="UP000534107">
    <property type="component" value="Unassembled WGS sequence"/>
</dbReference>
<dbReference type="Gene3D" id="6.10.250.3110">
    <property type="match status" value="1"/>
</dbReference>
<dbReference type="SUPFAM" id="SSF90257">
    <property type="entry name" value="Myosin rod fragments"/>
    <property type="match status" value="1"/>
</dbReference>
<keyword evidence="1" id="KW-0175">Coiled coil</keyword>
<evidence type="ECO:0000313" key="2">
    <source>
        <dbReference type="EMBL" id="NXH16557.1"/>
    </source>
</evidence>
<dbReference type="PANTHER" id="PTHR28661:SF1">
    <property type="entry name" value="MICROTUBULE NUCLEATION FACTOR SSNA1"/>
    <property type="match status" value="1"/>
</dbReference>